<gene>
    <name evidence="7" type="ORF">DEACI_1360</name>
    <name evidence="6" type="ORF">DEACI_1685</name>
</gene>
<name>A0A8S0WFG8_9FIRM</name>
<dbReference type="EMBL" id="CDGJ01000036">
    <property type="protein sequence ID" value="CEJ06906.1"/>
    <property type="molecule type" value="Genomic_DNA"/>
</dbReference>
<dbReference type="RefSeq" id="WP_240984609.1">
    <property type="nucleotide sequence ID" value="NZ_CDGJ01000036.1"/>
</dbReference>
<keyword evidence="4" id="KW-0862">Zinc</keyword>
<evidence type="ECO:0000256" key="2">
    <source>
        <dbReference type="ARBA" id="ARBA00022723"/>
    </source>
</evidence>
<dbReference type="PROSITE" id="PS00758">
    <property type="entry name" value="ARGE_DAPE_CPG2_1"/>
    <property type="match status" value="1"/>
</dbReference>
<dbReference type="Proteomes" id="UP000836597">
    <property type="component" value="Chromosome"/>
</dbReference>
<comment type="cofactor">
    <cofactor evidence="1">
        <name>Zn(2+)</name>
        <dbReference type="ChEBI" id="CHEBI:29105"/>
    </cofactor>
</comment>
<evidence type="ECO:0000256" key="4">
    <source>
        <dbReference type="ARBA" id="ARBA00022833"/>
    </source>
</evidence>
<keyword evidence="8" id="KW-1185">Reference proteome</keyword>
<reference evidence="7" key="1">
    <citation type="submission" date="2014-11" db="EMBL/GenBank/DDBJ databases">
        <authorList>
            <person name="Hornung B.V."/>
        </authorList>
    </citation>
    <scope>NUCLEOTIDE SEQUENCE</scope>
    <source>
        <strain evidence="7">INE</strain>
    </source>
</reference>
<dbReference type="GO" id="GO:0046872">
    <property type="term" value="F:metal ion binding"/>
    <property type="evidence" value="ECO:0007669"/>
    <property type="project" value="UniProtKB-KW"/>
</dbReference>
<dbReference type="InterPro" id="IPR036264">
    <property type="entry name" value="Bact_exopeptidase_dim_dom"/>
</dbReference>
<dbReference type="InterPro" id="IPR050072">
    <property type="entry name" value="Peptidase_M20A"/>
</dbReference>
<organism evidence="6">
    <name type="scientific">Acididesulfobacillus acetoxydans</name>
    <dbReference type="NCBI Taxonomy" id="1561005"/>
    <lineage>
        <taxon>Bacteria</taxon>
        <taxon>Bacillati</taxon>
        <taxon>Bacillota</taxon>
        <taxon>Clostridia</taxon>
        <taxon>Eubacteriales</taxon>
        <taxon>Peptococcaceae</taxon>
        <taxon>Acididesulfobacillus</taxon>
    </lineage>
</organism>
<evidence type="ECO:0000313" key="7">
    <source>
        <dbReference type="EMBL" id="CEJ06906.1"/>
    </source>
</evidence>
<sequence>MKNRWEHVLKLVQALVKRPSLTGEEGEVADFLQRTLPEYGFDQIVQDPYGNVLGRIGQSAAGGLLFDAHLDTVAVHNPEDWHHDPYGGEVWQDKIFGRGIADMKGALAAAIVAVGELRLEGWEPSGPFWLSGTVGEEVAEGAMLEKVLDRVQPETTIIGESTGLQLAVGQRGRAEIILDVKGRSAHSAHADLGINAITGAMQALAEVAKLEAPSSGLGEGSLVATDIISSPYPGRSVVPSGCRITLDRRVLLGETPTSVLEGINNSLPSEINARAKLARYAFQTYTGRAVTGDSFAPAWYFEPSQRRVREALTALNRAGIQAGPTTYGFCTNGSGSAGKRGIFTLGFGPGHEADAHTTDESLAVDQLLGAVQGYKALFRSLLRREENVRS</sequence>
<reference evidence="6" key="2">
    <citation type="submission" date="2020-01" db="EMBL/GenBank/DDBJ databases">
        <authorList>
            <person name="Hornung B."/>
        </authorList>
    </citation>
    <scope>NUCLEOTIDE SEQUENCE</scope>
    <source>
        <strain evidence="6">PacBioINE</strain>
    </source>
</reference>
<dbReference type="InterPro" id="IPR001261">
    <property type="entry name" value="ArgE/DapE_CS"/>
</dbReference>
<keyword evidence="2" id="KW-0479">Metal-binding</keyword>
<protein>
    <submittedName>
        <fullName evidence="7">Peptidase M20</fullName>
    </submittedName>
    <submittedName>
        <fullName evidence="6">Peptidase dimerisation domain protein</fullName>
        <ecNumber evidence="6">3.-.-.-</ecNumber>
    </submittedName>
</protein>
<dbReference type="KEGG" id="aacx:DEACI_1685"/>
<feature type="domain" description="Peptidase M20 dimerisation" evidence="5">
    <location>
        <begin position="168"/>
        <end position="266"/>
    </location>
</feature>
<dbReference type="Proteomes" id="UP001071230">
    <property type="component" value="Unassembled WGS sequence"/>
</dbReference>
<dbReference type="InterPro" id="IPR011650">
    <property type="entry name" value="Peptidase_M20_dimer"/>
</dbReference>
<dbReference type="NCBIfam" id="NF009555">
    <property type="entry name" value="PRK13004.1"/>
    <property type="match status" value="1"/>
</dbReference>
<dbReference type="SUPFAM" id="SSF53187">
    <property type="entry name" value="Zn-dependent exopeptidases"/>
    <property type="match status" value="1"/>
</dbReference>
<dbReference type="AlphaFoldDB" id="A0A8S0WFG8"/>
<dbReference type="EC" id="3.-.-.-" evidence="6"/>
<evidence type="ECO:0000313" key="8">
    <source>
        <dbReference type="Proteomes" id="UP001071230"/>
    </source>
</evidence>
<accession>A0A8S0WFG8</accession>
<dbReference type="InterPro" id="IPR002933">
    <property type="entry name" value="Peptidase_M20"/>
</dbReference>
<dbReference type="Pfam" id="PF07687">
    <property type="entry name" value="M20_dimer"/>
    <property type="match status" value="1"/>
</dbReference>
<dbReference type="SUPFAM" id="SSF55031">
    <property type="entry name" value="Bacterial exopeptidase dimerisation domain"/>
    <property type="match status" value="1"/>
</dbReference>
<dbReference type="EMBL" id="LR746496">
    <property type="protein sequence ID" value="CAA7601032.1"/>
    <property type="molecule type" value="Genomic_DNA"/>
</dbReference>
<proteinExistence type="predicted"/>
<evidence type="ECO:0000256" key="1">
    <source>
        <dbReference type="ARBA" id="ARBA00001947"/>
    </source>
</evidence>
<dbReference type="Gene3D" id="3.40.630.10">
    <property type="entry name" value="Zn peptidases"/>
    <property type="match status" value="2"/>
</dbReference>
<dbReference type="GO" id="GO:0016787">
    <property type="term" value="F:hydrolase activity"/>
    <property type="evidence" value="ECO:0007669"/>
    <property type="project" value="UniProtKB-KW"/>
</dbReference>
<dbReference type="Pfam" id="PF01546">
    <property type="entry name" value="Peptidase_M20"/>
    <property type="match status" value="1"/>
</dbReference>
<keyword evidence="3 6" id="KW-0378">Hydrolase</keyword>
<evidence type="ECO:0000256" key="3">
    <source>
        <dbReference type="ARBA" id="ARBA00022801"/>
    </source>
</evidence>
<dbReference type="Gene3D" id="3.30.70.360">
    <property type="match status" value="1"/>
</dbReference>
<evidence type="ECO:0000259" key="5">
    <source>
        <dbReference type="Pfam" id="PF07687"/>
    </source>
</evidence>
<dbReference type="PANTHER" id="PTHR43808">
    <property type="entry name" value="ACETYLORNITHINE DEACETYLASE"/>
    <property type="match status" value="1"/>
</dbReference>
<evidence type="ECO:0000313" key="6">
    <source>
        <dbReference type="EMBL" id="CAA7601032.1"/>
    </source>
</evidence>